<dbReference type="InterPro" id="IPR006680">
    <property type="entry name" value="Amidohydro-rel"/>
</dbReference>
<dbReference type="AlphaFoldDB" id="A0A562ZTD2"/>
<keyword evidence="4" id="KW-1185">Reference proteome</keyword>
<comment type="caution">
    <text evidence="3">The sequence shown here is derived from an EMBL/GenBank/DDBJ whole genome shotgun (WGS) entry which is preliminary data.</text>
</comment>
<dbReference type="GO" id="GO:0019748">
    <property type="term" value="P:secondary metabolic process"/>
    <property type="evidence" value="ECO:0007669"/>
    <property type="project" value="TreeGrafter"/>
</dbReference>
<name>A0A562ZTD2_9BURK</name>
<dbReference type="EMBL" id="VOBQ01000008">
    <property type="protein sequence ID" value="TWO71545.1"/>
    <property type="molecule type" value="Genomic_DNA"/>
</dbReference>
<accession>A0A562ZTD2</accession>
<dbReference type="GO" id="GO:0016831">
    <property type="term" value="F:carboxy-lyase activity"/>
    <property type="evidence" value="ECO:0007669"/>
    <property type="project" value="InterPro"/>
</dbReference>
<dbReference type="GO" id="GO:0016787">
    <property type="term" value="F:hydrolase activity"/>
    <property type="evidence" value="ECO:0007669"/>
    <property type="project" value="UniProtKB-KW"/>
</dbReference>
<evidence type="ECO:0000256" key="1">
    <source>
        <dbReference type="ARBA" id="ARBA00023239"/>
    </source>
</evidence>
<evidence type="ECO:0000313" key="4">
    <source>
        <dbReference type="Proteomes" id="UP000318199"/>
    </source>
</evidence>
<dbReference type="OrthoDB" id="8673173at2"/>
<evidence type="ECO:0000313" key="3">
    <source>
        <dbReference type="EMBL" id="TWO71545.1"/>
    </source>
</evidence>
<sequence>MNVTDHDSIDVHTHVVPDEFPPYLGHRLGVRWPSMAPAQACHRHVMLDAKVYRTVSHQCWDCQVRLADMETMQIGRQVLSPMPELLSYWLAGDDATVLTRFLNEAIAGMVQQAPARFVGLGAVPLQDVERAIGELDHAVHQCGLAGVEIGSNIDGVSIGDARFLPFFEAAERWGAAIFVHALRPAGMDRLVGPPILEQALAFPGEVGLAAASLLTGGTLARCPRLRIAFSHGGGTLAQLLPRLQHAWESFPALREAVPTAPRVGARAMYYDDLVYDAATIDYLLQTFGPTQLMLGSDYPFAIMDKAPVGRVQALQLDTSVKRLLRHANAERWLGAVTALVETPGSE</sequence>
<dbReference type="Pfam" id="PF04909">
    <property type="entry name" value="Amidohydro_2"/>
    <property type="match status" value="1"/>
</dbReference>
<dbReference type="SUPFAM" id="SSF51556">
    <property type="entry name" value="Metallo-dependent hydrolases"/>
    <property type="match status" value="1"/>
</dbReference>
<dbReference type="InterPro" id="IPR032466">
    <property type="entry name" value="Metal_Hydrolase"/>
</dbReference>
<gene>
    <name evidence="3" type="ORF">FN976_10015</name>
</gene>
<evidence type="ECO:0000259" key="2">
    <source>
        <dbReference type="Pfam" id="PF04909"/>
    </source>
</evidence>
<dbReference type="Gene3D" id="3.20.20.140">
    <property type="entry name" value="Metal-dependent hydrolases"/>
    <property type="match status" value="1"/>
</dbReference>
<proteinExistence type="predicted"/>
<keyword evidence="3" id="KW-0378">Hydrolase</keyword>
<dbReference type="InterPro" id="IPR032465">
    <property type="entry name" value="ACMSD"/>
</dbReference>
<protein>
    <submittedName>
        <fullName evidence="3">Amidohydrolase</fullName>
    </submittedName>
</protein>
<organism evidence="3 4">
    <name type="scientific">Caenimonas sedimenti</name>
    <dbReference type="NCBI Taxonomy" id="2596921"/>
    <lineage>
        <taxon>Bacteria</taxon>
        <taxon>Pseudomonadati</taxon>
        <taxon>Pseudomonadota</taxon>
        <taxon>Betaproteobacteria</taxon>
        <taxon>Burkholderiales</taxon>
        <taxon>Comamonadaceae</taxon>
        <taxon>Caenimonas</taxon>
    </lineage>
</organism>
<feature type="domain" description="Amidohydrolase-related" evidence="2">
    <location>
        <begin position="9"/>
        <end position="334"/>
    </location>
</feature>
<reference evidence="3 4" key="1">
    <citation type="submission" date="2019-07" db="EMBL/GenBank/DDBJ databases">
        <title>Caenimonas sedimenti sp. nov., isolated from activated sludge.</title>
        <authorList>
            <person name="Xu J."/>
        </authorList>
    </citation>
    <scope>NUCLEOTIDE SEQUENCE [LARGE SCALE GENOMIC DNA]</scope>
    <source>
        <strain evidence="3 4">HX-9-20</strain>
    </source>
</reference>
<dbReference type="PANTHER" id="PTHR21240">
    <property type="entry name" value="2-AMINO-3-CARBOXYLMUCONATE-6-SEMIALDEHYDE DECARBOXYLASE"/>
    <property type="match status" value="1"/>
</dbReference>
<dbReference type="PANTHER" id="PTHR21240:SF28">
    <property type="entry name" value="ISO-OROTATE DECARBOXYLASE (EUROFUNG)"/>
    <property type="match status" value="1"/>
</dbReference>
<dbReference type="Proteomes" id="UP000318199">
    <property type="component" value="Unassembled WGS sequence"/>
</dbReference>
<dbReference type="GO" id="GO:0005737">
    <property type="term" value="C:cytoplasm"/>
    <property type="evidence" value="ECO:0007669"/>
    <property type="project" value="TreeGrafter"/>
</dbReference>
<keyword evidence="1" id="KW-0456">Lyase</keyword>